<proteinExistence type="predicted"/>
<dbReference type="SUPFAM" id="SSF56281">
    <property type="entry name" value="Metallo-hydrolase/oxidoreductase"/>
    <property type="match status" value="1"/>
</dbReference>
<reference evidence="1" key="2">
    <citation type="submission" date="2021-08" db="EMBL/GenBank/DDBJ databases">
        <authorList>
            <person name="Dalcin Martins P."/>
        </authorList>
    </citation>
    <scope>NUCLEOTIDE SEQUENCE</scope>
    <source>
        <strain evidence="1">MAG_39</strain>
    </source>
</reference>
<reference evidence="1" key="1">
    <citation type="journal article" date="2021" name="bioRxiv">
        <title>Unraveling nitrogen, sulfur and carbon metabolic pathways and microbial community transcriptional responses to substrate deprivation and toxicity stresses in a bioreactor mimicking anoxic brackish coastal sediment conditions.</title>
        <authorList>
            <person name="Martins P.D."/>
            <person name="Echeveste M.J."/>
            <person name="Arshad A."/>
            <person name="Kurth J."/>
            <person name="Ouboter H."/>
            <person name="Jetten M.S.M."/>
            <person name="Welte C.U."/>
        </authorList>
    </citation>
    <scope>NUCLEOTIDE SEQUENCE</scope>
    <source>
        <strain evidence="1">MAG_39</strain>
    </source>
</reference>
<evidence type="ECO:0000313" key="2">
    <source>
        <dbReference type="Proteomes" id="UP000705867"/>
    </source>
</evidence>
<dbReference type="AlphaFoldDB" id="A0A953LXX1"/>
<sequence>MKPTFHAGLINGPFEDPCVYVGIIRERRALLFDIGSIGRLGAGNLMKVTDVFVTHTHIDHFIGFDTLLRVVLHRESPLRLYGPENIIRCVEGKLRGYTWNLIREYPLKIEVFEVRGPGLAHASFHAEHSFERRDHPITEFSGTLVSTSFFTVRGLQLSHQIPVMAYLLEEEFHININKAALTERGLPVGPWLSDLKRAIREGAPGETTFEVAGMRLALRDLMQIVSLTRGQKVAYVTDIAPTEENREKVIPFIRGADQLFCEAYFLERDSDRARERHHLTAALAGRIAREAEVAHLELMHFSPKYRYNEGEIHQEAMREFRGGERYA</sequence>
<organism evidence="1 2">
    <name type="scientific">Candidatus Nitrobium versatile</name>
    <dbReference type="NCBI Taxonomy" id="2884831"/>
    <lineage>
        <taxon>Bacteria</taxon>
        <taxon>Pseudomonadati</taxon>
        <taxon>Nitrospirota</taxon>
        <taxon>Nitrospiria</taxon>
        <taxon>Nitrospirales</taxon>
        <taxon>Nitrospiraceae</taxon>
        <taxon>Candidatus Nitrobium</taxon>
    </lineage>
</organism>
<dbReference type="Gene3D" id="3.60.15.10">
    <property type="entry name" value="Ribonuclease Z/Hydroxyacylglutathione hydrolase-like"/>
    <property type="match status" value="1"/>
</dbReference>
<dbReference type="PANTHER" id="PTHR46018">
    <property type="entry name" value="ZINC PHOSPHODIESTERASE ELAC PROTEIN 1"/>
    <property type="match status" value="1"/>
</dbReference>
<dbReference type="NCBIfam" id="NF002558">
    <property type="entry name" value="PRK02126.1"/>
    <property type="match status" value="1"/>
</dbReference>
<evidence type="ECO:0000313" key="1">
    <source>
        <dbReference type="EMBL" id="MBZ0157411.1"/>
    </source>
</evidence>
<dbReference type="EMBL" id="JAIOIV010000114">
    <property type="protein sequence ID" value="MBZ0157411.1"/>
    <property type="molecule type" value="Genomic_DNA"/>
</dbReference>
<gene>
    <name evidence="1" type="ORF">K8I29_14530</name>
</gene>
<accession>A0A953LXX1</accession>
<comment type="caution">
    <text evidence="1">The sequence shown here is derived from an EMBL/GenBank/DDBJ whole genome shotgun (WGS) entry which is preliminary data.</text>
</comment>
<dbReference type="GO" id="GO:0042781">
    <property type="term" value="F:3'-tRNA processing endoribonuclease activity"/>
    <property type="evidence" value="ECO:0007669"/>
    <property type="project" value="TreeGrafter"/>
</dbReference>
<dbReference type="Proteomes" id="UP000705867">
    <property type="component" value="Unassembled WGS sequence"/>
</dbReference>
<dbReference type="InterPro" id="IPR036866">
    <property type="entry name" value="RibonucZ/Hydroxyglut_hydro"/>
</dbReference>
<name>A0A953LXX1_9BACT</name>
<protein>
    <submittedName>
        <fullName evidence="1">Ribonuclease Z</fullName>
    </submittedName>
</protein>
<dbReference type="PANTHER" id="PTHR46018:SF2">
    <property type="entry name" value="ZINC PHOSPHODIESTERASE ELAC PROTEIN 1"/>
    <property type="match status" value="1"/>
</dbReference>